<protein>
    <submittedName>
        <fullName evidence="1">Uncharacterized protein</fullName>
    </submittedName>
</protein>
<evidence type="ECO:0000313" key="2">
    <source>
        <dbReference type="Proteomes" id="UP000232533"/>
    </source>
</evidence>
<dbReference type="OrthoDB" id="1448115at2"/>
<gene>
    <name evidence="1" type="ORF">APR40_11150</name>
</gene>
<comment type="caution">
    <text evidence="1">The sequence shown here is derived from an EMBL/GenBank/DDBJ whole genome shotgun (WGS) entry which is preliminary data.</text>
</comment>
<proteinExistence type="predicted"/>
<reference evidence="1 2" key="1">
    <citation type="submission" date="2015-10" db="EMBL/GenBank/DDBJ databases">
        <title>Draft genome sequence of Salegentibacter salinarum KCTC 12975.</title>
        <authorList>
            <person name="Lin W."/>
            <person name="Zheng Q."/>
        </authorList>
    </citation>
    <scope>NUCLEOTIDE SEQUENCE [LARGE SCALE GENOMIC DNA]</scope>
    <source>
        <strain evidence="1 2">KCTC 12974</strain>
    </source>
</reference>
<dbReference type="AlphaFoldDB" id="A0A2N0TX27"/>
<organism evidence="1 2">
    <name type="scientific">Salegentibacter salarius</name>
    <dbReference type="NCBI Taxonomy" id="435906"/>
    <lineage>
        <taxon>Bacteria</taxon>
        <taxon>Pseudomonadati</taxon>
        <taxon>Bacteroidota</taxon>
        <taxon>Flavobacteriia</taxon>
        <taxon>Flavobacteriales</taxon>
        <taxon>Flavobacteriaceae</taxon>
        <taxon>Salegentibacter</taxon>
    </lineage>
</organism>
<accession>A0A2N0TX27</accession>
<sequence>MMRTLEITLTEEQYQHIQEEIKYGGRTMLQEETMGGFEITLHVGVPNIYTYLEMNYINKIDLGEVEWSFKNFNKQSSCN</sequence>
<dbReference type="Proteomes" id="UP000232533">
    <property type="component" value="Unassembled WGS sequence"/>
</dbReference>
<name>A0A2N0TX27_9FLAO</name>
<dbReference type="RefSeq" id="WP_070053924.1">
    <property type="nucleotide sequence ID" value="NZ_FVZF01000020.1"/>
</dbReference>
<dbReference type="EMBL" id="LKTR01000016">
    <property type="protein sequence ID" value="PKD19256.1"/>
    <property type="molecule type" value="Genomic_DNA"/>
</dbReference>
<evidence type="ECO:0000313" key="1">
    <source>
        <dbReference type="EMBL" id="PKD19256.1"/>
    </source>
</evidence>